<proteinExistence type="predicted"/>
<protein>
    <submittedName>
        <fullName evidence="2">Uncharacterized protein</fullName>
    </submittedName>
</protein>
<dbReference type="AlphaFoldDB" id="A0A7J5XY07"/>
<evidence type="ECO:0000256" key="1">
    <source>
        <dbReference type="SAM" id="Phobius"/>
    </source>
</evidence>
<keyword evidence="3" id="KW-1185">Reference proteome</keyword>
<gene>
    <name evidence="2" type="ORF">F7725_023976</name>
</gene>
<keyword evidence="1" id="KW-1133">Transmembrane helix</keyword>
<dbReference type="EMBL" id="JAAKFY010000019">
    <property type="protein sequence ID" value="KAF3842025.1"/>
    <property type="molecule type" value="Genomic_DNA"/>
</dbReference>
<accession>A0A7J5XY07</accession>
<feature type="transmembrane region" description="Helical" evidence="1">
    <location>
        <begin position="33"/>
        <end position="50"/>
    </location>
</feature>
<keyword evidence="1" id="KW-0472">Membrane</keyword>
<evidence type="ECO:0000313" key="2">
    <source>
        <dbReference type="EMBL" id="KAF3842025.1"/>
    </source>
</evidence>
<organism evidence="2 3">
    <name type="scientific">Dissostichus mawsoni</name>
    <name type="common">Antarctic cod</name>
    <dbReference type="NCBI Taxonomy" id="36200"/>
    <lineage>
        <taxon>Eukaryota</taxon>
        <taxon>Metazoa</taxon>
        <taxon>Chordata</taxon>
        <taxon>Craniata</taxon>
        <taxon>Vertebrata</taxon>
        <taxon>Euteleostomi</taxon>
        <taxon>Actinopterygii</taxon>
        <taxon>Neopterygii</taxon>
        <taxon>Teleostei</taxon>
        <taxon>Neoteleostei</taxon>
        <taxon>Acanthomorphata</taxon>
        <taxon>Eupercaria</taxon>
        <taxon>Perciformes</taxon>
        <taxon>Notothenioidei</taxon>
        <taxon>Nototheniidae</taxon>
        <taxon>Dissostichus</taxon>
    </lineage>
</organism>
<reference evidence="2 3" key="1">
    <citation type="submission" date="2020-03" db="EMBL/GenBank/DDBJ databases">
        <title>Dissostichus mawsoni Genome sequencing and assembly.</title>
        <authorList>
            <person name="Park H."/>
        </authorList>
    </citation>
    <scope>NUCLEOTIDE SEQUENCE [LARGE SCALE GENOMIC DNA]</scope>
    <source>
        <strain evidence="2">DM0001</strain>
        <tissue evidence="2">Muscle</tissue>
    </source>
</reference>
<dbReference type="OrthoDB" id="8955326at2759"/>
<dbReference type="Proteomes" id="UP000518266">
    <property type="component" value="Unassembled WGS sequence"/>
</dbReference>
<evidence type="ECO:0000313" key="3">
    <source>
        <dbReference type="Proteomes" id="UP000518266"/>
    </source>
</evidence>
<sequence>MGQEKKWFTDEPENAYPRNIQIKPMSTHMANQPLVVIICSIALYVLVHLLEEQQVGSLL</sequence>
<comment type="caution">
    <text evidence="2">The sequence shown here is derived from an EMBL/GenBank/DDBJ whole genome shotgun (WGS) entry which is preliminary data.</text>
</comment>
<keyword evidence="1" id="KW-0812">Transmembrane</keyword>
<name>A0A7J5XY07_DISMA</name>